<organism evidence="12 13">
    <name type="scientific">Acrobeloides nanus</name>
    <dbReference type="NCBI Taxonomy" id="290746"/>
    <lineage>
        <taxon>Eukaryota</taxon>
        <taxon>Metazoa</taxon>
        <taxon>Ecdysozoa</taxon>
        <taxon>Nematoda</taxon>
        <taxon>Chromadorea</taxon>
        <taxon>Rhabditida</taxon>
        <taxon>Tylenchina</taxon>
        <taxon>Cephalobomorpha</taxon>
        <taxon>Cephaloboidea</taxon>
        <taxon>Cephalobidae</taxon>
        <taxon>Acrobeloides</taxon>
    </lineage>
</organism>
<evidence type="ECO:0000256" key="2">
    <source>
        <dbReference type="ARBA" id="ARBA00022723"/>
    </source>
</evidence>
<dbReference type="GO" id="GO:0009888">
    <property type="term" value="P:tissue development"/>
    <property type="evidence" value="ECO:0007669"/>
    <property type="project" value="UniProtKB-ARBA"/>
</dbReference>
<dbReference type="GO" id="GO:0000978">
    <property type="term" value="F:RNA polymerase II cis-regulatory region sequence-specific DNA binding"/>
    <property type="evidence" value="ECO:0007669"/>
    <property type="project" value="TreeGrafter"/>
</dbReference>
<keyword evidence="7" id="KW-0804">Transcription</keyword>
<proteinExistence type="predicted"/>
<evidence type="ECO:0000256" key="7">
    <source>
        <dbReference type="ARBA" id="ARBA00023163"/>
    </source>
</evidence>
<dbReference type="InterPro" id="IPR039355">
    <property type="entry name" value="Transcription_factor_GATA"/>
</dbReference>
<reference evidence="13" key="1">
    <citation type="submission" date="2022-11" db="UniProtKB">
        <authorList>
            <consortium name="WormBaseParasite"/>
        </authorList>
    </citation>
    <scope>IDENTIFICATION</scope>
</reference>
<dbReference type="GO" id="GO:0000981">
    <property type="term" value="F:DNA-binding transcription factor activity, RNA polymerase II-specific"/>
    <property type="evidence" value="ECO:0007669"/>
    <property type="project" value="TreeGrafter"/>
</dbReference>
<keyword evidence="6" id="KW-0238">DNA-binding</keyword>
<dbReference type="AlphaFoldDB" id="A0A914CDG2"/>
<evidence type="ECO:0000256" key="9">
    <source>
        <dbReference type="PROSITE-ProRule" id="PRU00094"/>
    </source>
</evidence>
<dbReference type="PROSITE" id="PS00344">
    <property type="entry name" value="GATA_ZN_FINGER_1"/>
    <property type="match status" value="1"/>
</dbReference>
<dbReference type="PRINTS" id="PR00619">
    <property type="entry name" value="GATAZNFINGER"/>
</dbReference>
<evidence type="ECO:0000256" key="8">
    <source>
        <dbReference type="ARBA" id="ARBA00023242"/>
    </source>
</evidence>
<dbReference type="PROSITE" id="PS50114">
    <property type="entry name" value="GATA_ZN_FINGER_2"/>
    <property type="match status" value="1"/>
</dbReference>
<evidence type="ECO:0000256" key="4">
    <source>
        <dbReference type="ARBA" id="ARBA00022833"/>
    </source>
</evidence>
<keyword evidence="4" id="KW-0862">Zinc</keyword>
<dbReference type="GO" id="GO:0005634">
    <property type="term" value="C:nucleus"/>
    <property type="evidence" value="ECO:0007669"/>
    <property type="project" value="UniProtKB-SubCell"/>
</dbReference>
<feature type="region of interest" description="Disordered" evidence="10">
    <location>
        <begin position="356"/>
        <end position="381"/>
    </location>
</feature>
<dbReference type="Gene3D" id="3.30.50.10">
    <property type="entry name" value="Erythroid Transcription Factor GATA-1, subunit A"/>
    <property type="match status" value="1"/>
</dbReference>
<dbReference type="InterPro" id="IPR013088">
    <property type="entry name" value="Znf_NHR/GATA"/>
</dbReference>
<evidence type="ECO:0000256" key="10">
    <source>
        <dbReference type="SAM" id="MobiDB-lite"/>
    </source>
</evidence>
<dbReference type="WBParaSite" id="ACRNAN_Path_825.g3135.t2">
    <property type="protein sequence ID" value="ACRNAN_Path_825.g3135.t2"/>
    <property type="gene ID" value="ACRNAN_Path_825.g3135"/>
</dbReference>
<dbReference type="GO" id="GO:0045165">
    <property type="term" value="P:cell fate commitment"/>
    <property type="evidence" value="ECO:0007669"/>
    <property type="project" value="TreeGrafter"/>
</dbReference>
<dbReference type="CDD" id="cd00202">
    <property type="entry name" value="ZnF_GATA"/>
    <property type="match status" value="1"/>
</dbReference>
<keyword evidence="8" id="KW-0539">Nucleus</keyword>
<evidence type="ECO:0000256" key="6">
    <source>
        <dbReference type="ARBA" id="ARBA00023125"/>
    </source>
</evidence>
<keyword evidence="5" id="KW-0805">Transcription regulation</keyword>
<dbReference type="Pfam" id="PF00320">
    <property type="entry name" value="GATA"/>
    <property type="match status" value="1"/>
</dbReference>
<keyword evidence="3 9" id="KW-0863">Zinc-finger</keyword>
<evidence type="ECO:0000256" key="5">
    <source>
        <dbReference type="ARBA" id="ARBA00023015"/>
    </source>
</evidence>
<feature type="region of interest" description="Disordered" evidence="10">
    <location>
        <begin position="516"/>
        <end position="546"/>
    </location>
</feature>
<name>A0A914CDG2_9BILA</name>
<keyword evidence="12" id="KW-1185">Reference proteome</keyword>
<keyword evidence="2" id="KW-0479">Metal-binding</keyword>
<evidence type="ECO:0000313" key="12">
    <source>
        <dbReference type="Proteomes" id="UP000887540"/>
    </source>
</evidence>
<dbReference type="PANTHER" id="PTHR10071:SF281">
    <property type="entry name" value="BOX A-BINDING FACTOR-RELATED"/>
    <property type="match status" value="1"/>
</dbReference>
<dbReference type="InterPro" id="IPR000679">
    <property type="entry name" value="Znf_GATA"/>
</dbReference>
<dbReference type="FunFam" id="3.30.50.10:FF:000032">
    <property type="entry name" value="Transcription factor GATA-3"/>
    <property type="match status" value="1"/>
</dbReference>
<comment type="subcellular location">
    <subcellularLocation>
        <location evidence="1">Nucleus</location>
    </subcellularLocation>
</comment>
<sequence>MEAGPTTSGYPIDLNNELLRMQLQPSTAGAFISTFKTEAVIKSELGLIEQHNKELEEKKVNISIANSTIQAPRGSVIELPAPIPAPMPTFNPDHYHQLLPSSVTSNIATLPTINASSPYNTNGFYGHTYATPSNNNPYYVNLTTDFTPFGNETTYIQPFYEPSTYSAFVQGGFIRAEDSALQSYSMFANPQYPLATIQMPTAILPSDRECTRCGLTFETELAKDNRGCAMCSTCLYNIIPQPTILSQAATSNALESQLVAQAVKSRQLYQSPPNEVRQSPMSSATNSSHNVQAASVNKNRPQAKKSPQTTQRRQGLICSNCNGSSTTLWRRNHNGEPVCNACGLYYKLHQVNRPISMKKEGVQTRKRKPRNPDGSSKSKRNPANAVIQHQHHGHQAGQAMYSAAECGNVPVSTIFHAESFRPPYQTLAGNIIPEPIDPHAHSITIIPDPNYAALGQIGQFHKQNITIIPSYSSTSTTAPMPSMLSVTTTNAEYDHPVPTTEPISIMPQEISVPKMSEEAEEAAAVNALQEPEIGENIEDQEHTIDR</sequence>
<evidence type="ECO:0000256" key="3">
    <source>
        <dbReference type="ARBA" id="ARBA00022771"/>
    </source>
</evidence>
<dbReference type="GO" id="GO:0045944">
    <property type="term" value="P:positive regulation of transcription by RNA polymerase II"/>
    <property type="evidence" value="ECO:0007669"/>
    <property type="project" value="TreeGrafter"/>
</dbReference>
<evidence type="ECO:0000256" key="1">
    <source>
        <dbReference type="ARBA" id="ARBA00004123"/>
    </source>
</evidence>
<dbReference type="PANTHER" id="PTHR10071">
    <property type="entry name" value="TRANSCRIPTION FACTOR GATA FAMILY MEMBER"/>
    <property type="match status" value="1"/>
</dbReference>
<dbReference type="SUPFAM" id="SSF57716">
    <property type="entry name" value="Glucocorticoid receptor-like (DNA-binding domain)"/>
    <property type="match status" value="1"/>
</dbReference>
<accession>A0A914CDG2</accession>
<dbReference type="Proteomes" id="UP000887540">
    <property type="component" value="Unplaced"/>
</dbReference>
<protein>
    <submittedName>
        <fullName evidence="13">GATA-type domain-containing protein</fullName>
    </submittedName>
</protein>
<dbReference type="GO" id="GO:0008270">
    <property type="term" value="F:zinc ion binding"/>
    <property type="evidence" value="ECO:0007669"/>
    <property type="project" value="UniProtKB-KW"/>
</dbReference>
<dbReference type="SMART" id="SM00401">
    <property type="entry name" value="ZnF_GATA"/>
    <property type="match status" value="1"/>
</dbReference>
<dbReference type="GO" id="GO:0000122">
    <property type="term" value="P:negative regulation of transcription by RNA polymerase II"/>
    <property type="evidence" value="ECO:0007669"/>
    <property type="project" value="TreeGrafter"/>
</dbReference>
<feature type="region of interest" description="Disordered" evidence="10">
    <location>
        <begin position="269"/>
        <end position="313"/>
    </location>
</feature>
<evidence type="ECO:0000313" key="13">
    <source>
        <dbReference type="WBParaSite" id="ACRNAN_Path_825.g3135.t2"/>
    </source>
</evidence>
<feature type="domain" description="GATA-type" evidence="11">
    <location>
        <begin position="312"/>
        <end position="365"/>
    </location>
</feature>
<evidence type="ECO:0000259" key="11">
    <source>
        <dbReference type="PROSITE" id="PS50114"/>
    </source>
</evidence>